<keyword evidence="1" id="KW-1133">Transmembrane helix</keyword>
<dbReference type="PANTHER" id="PTHR11319">
    <property type="entry name" value="G PROTEIN-COUPLED RECEPTOR-RELATED"/>
    <property type="match status" value="1"/>
</dbReference>
<dbReference type="Proteomes" id="UP000225706">
    <property type="component" value="Unassembled WGS sequence"/>
</dbReference>
<evidence type="ECO:0000313" key="3">
    <source>
        <dbReference type="Proteomes" id="UP000225706"/>
    </source>
</evidence>
<accession>A0A2B4SPS8</accession>
<sequence>MSDTQQEFSRIFQHSCFLLNLGAQDQETGCLYVSHLIGEDSPQCGTFATPCRTLPQALLLVNDGGKICLNGTNSESNPYECLKTHGPNGTEFKAIEKDVSIQGVSSPAHISCGLIFASRFKYGFVRKGSFSNLVFNNSRYGLFFFNVPSYDVVISKCKFINCQKAVFMLWEGNFSRIRERSFLKVTDSKFLNTSCGIEFGPKLRNSFVEVFLSNLVFDNGTYGLVLANVSSYYIAITKSKFFNFRKAAVGILWNEINSVIPEKCSLVATDSEFRYNEKSILAMLPNAIVETNISRCLFEGAKGRFNVTSDHRNVTGAVFVRSQASVVIPYPIHVLVSITESIFQELGHEDNSFAVSVRVDNLFGNGSISLSNTSFLNNENSVFVHGGLGLNFTNVTVNSTYGYAIMASAPPKTLIKAPGVRVFLENCILANNRIGIRMSTTTCLHNTARYCSTGDQTLIVRNSLILGGNETLGAGDAIRFGMSLPKRNDTRAVLKPSTEEVYLSPDFEAKLLLENVTFLGLHDCALSVTIEKNVIGLISVKNCRFLNNTQFVNRLDERAAIQIEFPNDDPPKCPGAAKGNESKKLMWDKKSELPVMIEDSSFENNVGIAGALNFLNGNITIKNCAFKNNEGVALGGHVYIKTGFGILNINNCSFLQNLIGHSRVSAVASFLRSESAGPLKIQNSSFVAVVNQEFDPIFAATKSSTIEIDSSTSFKCPDGKQITLKNNTQEDGFELVKGRETCWISVAYVKFFCEECPDGFYNLKRGSSNGLDIQKATKCLRCPYGATCENGDIEAQENFWGCYSSIPLVLVLFWGSVLLSKDKLSAKEFLTSCAFPLPFLFIWLYRFFFKKQSLHDFELFRKNTRDAEEIKKVLHDPFRPPCGDDYGTLYWESVLTGRRFLLLTIRNFITDPLTRLICLDFACVVTLVHHLISRPFRDRKANICETLSLMSLVAICTFNLAEVTLIAQGLEPAGPEQNLFYALEWIEVALLGFLPAIACILVALAAFSQVTRVLYHGIRLLRRTVCLRSQF</sequence>
<reference evidence="3" key="1">
    <citation type="journal article" date="2017" name="bioRxiv">
        <title>Comparative analysis of the genomes of Stylophora pistillata and Acropora digitifera provides evidence for extensive differences between species of corals.</title>
        <authorList>
            <person name="Voolstra C.R."/>
            <person name="Li Y."/>
            <person name="Liew Y.J."/>
            <person name="Baumgarten S."/>
            <person name="Zoccola D."/>
            <person name="Flot J.-F."/>
            <person name="Tambutte S."/>
            <person name="Allemand D."/>
            <person name="Aranda M."/>
        </authorList>
    </citation>
    <scope>NUCLEOTIDE SEQUENCE [LARGE SCALE GENOMIC DNA]</scope>
</reference>
<dbReference type="InterPro" id="IPR012334">
    <property type="entry name" value="Pectin_lyas_fold"/>
</dbReference>
<gene>
    <name evidence="2" type="ORF">AWC38_SpisGene4558</name>
</gene>
<feature type="transmembrane region" description="Helical" evidence="1">
    <location>
        <begin position="988"/>
        <end position="1015"/>
    </location>
</feature>
<dbReference type="SMART" id="SM00710">
    <property type="entry name" value="PbH1"/>
    <property type="match status" value="7"/>
</dbReference>
<keyword evidence="3" id="KW-1185">Reference proteome</keyword>
<dbReference type="Gene3D" id="2.160.20.10">
    <property type="entry name" value="Single-stranded right-handed beta-helix, Pectin lyase-like"/>
    <property type="match status" value="1"/>
</dbReference>
<name>A0A2B4SPS8_STYPI</name>
<dbReference type="AlphaFoldDB" id="A0A2B4SPS8"/>
<dbReference type="SUPFAM" id="SSF51126">
    <property type="entry name" value="Pectin lyase-like"/>
    <property type="match status" value="2"/>
</dbReference>
<dbReference type="OrthoDB" id="5989827at2759"/>
<evidence type="ECO:0008006" key="4">
    <source>
        <dbReference type="Google" id="ProtNLM"/>
    </source>
</evidence>
<proteinExistence type="predicted"/>
<keyword evidence="1" id="KW-0472">Membrane</keyword>
<dbReference type="InterPro" id="IPR011050">
    <property type="entry name" value="Pectin_lyase_fold/virulence"/>
</dbReference>
<dbReference type="PANTHER" id="PTHR11319:SF35">
    <property type="entry name" value="OUTER MEMBRANE PROTEIN PMPC-RELATED"/>
    <property type="match status" value="1"/>
</dbReference>
<comment type="caution">
    <text evidence="2">The sequence shown here is derived from an EMBL/GenBank/DDBJ whole genome shotgun (WGS) entry which is preliminary data.</text>
</comment>
<dbReference type="InterPro" id="IPR006626">
    <property type="entry name" value="PbH1"/>
</dbReference>
<protein>
    <recommendedName>
        <fullName evidence="4">Right handed beta helix domain-containing protein</fullName>
    </recommendedName>
</protein>
<feature type="transmembrane region" description="Helical" evidence="1">
    <location>
        <begin position="944"/>
        <end position="968"/>
    </location>
</feature>
<feature type="transmembrane region" description="Helical" evidence="1">
    <location>
        <begin position="829"/>
        <end position="849"/>
    </location>
</feature>
<keyword evidence="1" id="KW-0812">Transmembrane</keyword>
<evidence type="ECO:0000313" key="2">
    <source>
        <dbReference type="EMBL" id="PFX30608.1"/>
    </source>
</evidence>
<evidence type="ECO:0000256" key="1">
    <source>
        <dbReference type="SAM" id="Phobius"/>
    </source>
</evidence>
<dbReference type="EMBL" id="LSMT01000047">
    <property type="protein sequence ID" value="PFX30608.1"/>
    <property type="molecule type" value="Genomic_DNA"/>
</dbReference>
<organism evidence="2 3">
    <name type="scientific">Stylophora pistillata</name>
    <name type="common">Smooth cauliflower coral</name>
    <dbReference type="NCBI Taxonomy" id="50429"/>
    <lineage>
        <taxon>Eukaryota</taxon>
        <taxon>Metazoa</taxon>
        <taxon>Cnidaria</taxon>
        <taxon>Anthozoa</taxon>
        <taxon>Hexacorallia</taxon>
        <taxon>Scleractinia</taxon>
        <taxon>Astrocoeniina</taxon>
        <taxon>Pocilloporidae</taxon>
        <taxon>Stylophora</taxon>
    </lineage>
</organism>